<evidence type="ECO:0000256" key="2">
    <source>
        <dbReference type="ARBA" id="ARBA00022801"/>
    </source>
</evidence>
<organism evidence="6 7">
    <name type="scientific">Terribacillus saccharophilus</name>
    <dbReference type="NCBI Taxonomy" id="361277"/>
    <lineage>
        <taxon>Bacteria</taxon>
        <taxon>Bacillati</taxon>
        <taxon>Bacillota</taxon>
        <taxon>Bacilli</taxon>
        <taxon>Bacillales</taxon>
        <taxon>Bacillaceae</taxon>
        <taxon>Terribacillus</taxon>
    </lineage>
</organism>
<dbReference type="GO" id="GO:0030145">
    <property type="term" value="F:manganese ion binding"/>
    <property type="evidence" value="ECO:0007669"/>
    <property type="project" value="UniProtKB-UniRule"/>
</dbReference>
<accession>A0A075LNH9</accession>
<proteinExistence type="inferred from homology"/>
<dbReference type="RefSeq" id="WP_038564242.1">
    <property type="nucleotide sequence ID" value="NZ_CP008876.1"/>
</dbReference>
<dbReference type="PIRSF" id="PIRSF016557">
    <property type="entry name" value="Caps_synth_CpsB"/>
    <property type="match status" value="1"/>
</dbReference>
<dbReference type="InterPro" id="IPR016667">
    <property type="entry name" value="Caps_polysacc_synth_CpsB/CapC"/>
</dbReference>
<dbReference type="PANTHER" id="PTHR39181">
    <property type="entry name" value="TYROSINE-PROTEIN PHOSPHATASE YWQE"/>
    <property type="match status" value="1"/>
</dbReference>
<dbReference type="InterPro" id="IPR016195">
    <property type="entry name" value="Pol/histidinol_Pase-like"/>
</dbReference>
<dbReference type="AlphaFoldDB" id="A0A075LNH9"/>
<dbReference type="HOGENOM" id="CLU_085966_1_0_9"/>
<dbReference type="OrthoDB" id="9788539at2"/>
<name>A0A075LNH9_9BACI</name>
<evidence type="ECO:0000256" key="3">
    <source>
        <dbReference type="ARBA" id="ARBA00022912"/>
    </source>
</evidence>
<evidence type="ECO:0000313" key="6">
    <source>
        <dbReference type="EMBL" id="AIF67934.1"/>
    </source>
</evidence>
<sequence length="255" mass="28554">MIDIHCHILPGVDDGARTLEDSIEMAKAAAAQGIQTIVATPHHRNNQFDNYPESILTRVDELNRILEEESIQVNILPGQETRIYGDLAEGLSAKEILPVNLDTPYILVELPTSTVPKYTNKLLYDLQVEGYTPVIVHPERNSELLNKPDKLYELVNGGVLTQVTAASLLGKFGKKIKNFSHEIVQANLTHFIASDAHNVNNRSFVMREAMTELEETYGVDLIYTYQENAQRMLAGETIVGDIPEPIVRKKFLGIF</sequence>
<dbReference type="GO" id="GO:0004725">
    <property type="term" value="F:protein tyrosine phosphatase activity"/>
    <property type="evidence" value="ECO:0007669"/>
    <property type="project" value="UniProtKB-UniRule"/>
</dbReference>
<gene>
    <name evidence="6" type="ORF">GZ22_15710</name>
</gene>
<dbReference type="Proteomes" id="UP000027980">
    <property type="component" value="Chromosome"/>
</dbReference>
<keyword evidence="3 5" id="KW-0904">Protein phosphatase</keyword>
<reference evidence="6 7" key="1">
    <citation type="submission" date="2014-07" db="EMBL/GenBank/DDBJ databases">
        <title>Complete genome sequence of a moderately halophilic bacterium Terribacillus aidingensis MP602, isolated from Cryptomeria fortunei in Tianmu mountain in China.</title>
        <authorList>
            <person name="Wang Y."/>
            <person name="Lu P."/>
            <person name="Zhang L."/>
        </authorList>
    </citation>
    <scope>NUCLEOTIDE SEQUENCE [LARGE SCALE GENOMIC DNA]</scope>
    <source>
        <strain evidence="6 7">MP602</strain>
    </source>
</reference>
<evidence type="ECO:0000313" key="7">
    <source>
        <dbReference type="Proteomes" id="UP000027980"/>
    </source>
</evidence>
<evidence type="ECO:0000256" key="4">
    <source>
        <dbReference type="ARBA" id="ARBA00051722"/>
    </source>
</evidence>
<dbReference type="EMBL" id="CP008876">
    <property type="protein sequence ID" value="AIF67934.1"/>
    <property type="molecule type" value="Genomic_DNA"/>
</dbReference>
<evidence type="ECO:0000256" key="5">
    <source>
        <dbReference type="PIRNR" id="PIRNR016557"/>
    </source>
</evidence>
<dbReference type="EC" id="3.1.3.48" evidence="5"/>
<dbReference type="KEGG" id="tap:GZ22_15710"/>
<protein>
    <recommendedName>
        <fullName evidence="5">Tyrosine-protein phosphatase</fullName>
        <ecNumber evidence="5">3.1.3.48</ecNumber>
    </recommendedName>
</protein>
<dbReference type="GeneID" id="34221906"/>
<comment type="catalytic activity">
    <reaction evidence="4 5">
        <text>O-phospho-L-tyrosyl-[protein] + H2O = L-tyrosyl-[protein] + phosphate</text>
        <dbReference type="Rhea" id="RHEA:10684"/>
        <dbReference type="Rhea" id="RHEA-COMP:10136"/>
        <dbReference type="Rhea" id="RHEA-COMP:20101"/>
        <dbReference type="ChEBI" id="CHEBI:15377"/>
        <dbReference type="ChEBI" id="CHEBI:43474"/>
        <dbReference type="ChEBI" id="CHEBI:46858"/>
        <dbReference type="ChEBI" id="CHEBI:61978"/>
        <dbReference type="EC" id="3.1.3.48"/>
    </reaction>
</comment>
<dbReference type="SUPFAM" id="SSF89550">
    <property type="entry name" value="PHP domain-like"/>
    <property type="match status" value="1"/>
</dbReference>
<dbReference type="Gene3D" id="3.20.20.140">
    <property type="entry name" value="Metal-dependent hydrolases"/>
    <property type="match status" value="1"/>
</dbReference>
<dbReference type="Pfam" id="PF19567">
    <property type="entry name" value="CpsB_CapC"/>
    <property type="match status" value="1"/>
</dbReference>
<dbReference type="PANTHER" id="PTHR39181:SF1">
    <property type="entry name" value="TYROSINE-PROTEIN PHOSPHATASE YWQE"/>
    <property type="match status" value="1"/>
</dbReference>
<comment type="similarity">
    <text evidence="1 5">Belongs to the metallo-dependent hydrolases superfamily. CpsB/CapC family.</text>
</comment>
<keyword evidence="2 5" id="KW-0378">Hydrolase</keyword>
<evidence type="ECO:0000256" key="1">
    <source>
        <dbReference type="ARBA" id="ARBA00005750"/>
    </source>
</evidence>